<accession>A0A2T7DMG3</accession>
<feature type="compositionally biased region" description="Basic and acidic residues" evidence="1">
    <location>
        <begin position="50"/>
        <end position="62"/>
    </location>
</feature>
<dbReference type="Gramene" id="PUZ56773">
    <property type="protein sequence ID" value="PUZ56773"/>
    <property type="gene ID" value="GQ55_5G360900"/>
</dbReference>
<proteinExistence type="predicted"/>
<name>A0A2T7DMG3_9POAL</name>
<dbReference type="AlphaFoldDB" id="A0A2T7DMG3"/>
<dbReference type="OrthoDB" id="695057at2759"/>
<protein>
    <submittedName>
        <fullName evidence="2">Uncharacterized protein</fullName>
    </submittedName>
</protein>
<sequence length="110" mass="11750">METMWAEVVADGQPPLPNSEVVSKVLSQNSSNTTFFKNTGIATPSSKSKSAGEEALHEELATEKQGSAVPHQELEELKKKSEVADEALKESNLILSQILSLSTPGISSQP</sequence>
<feature type="region of interest" description="Disordered" evidence="1">
    <location>
        <begin position="35"/>
        <end position="68"/>
    </location>
</feature>
<gene>
    <name evidence="2" type="ORF">GQ55_5G360900</name>
</gene>
<dbReference type="EMBL" id="CM009753">
    <property type="protein sequence ID" value="PUZ56773.1"/>
    <property type="molecule type" value="Genomic_DNA"/>
</dbReference>
<keyword evidence="3" id="KW-1185">Reference proteome</keyword>
<evidence type="ECO:0000256" key="1">
    <source>
        <dbReference type="SAM" id="MobiDB-lite"/>
    </source>
</evidence>
<dbReference type="Proteomes" id="UP000244336">
    <property type="component" value="Chromosome 5"/>
</dbReference>
<feature type="compositionally biased region" description="Polar residues" evidence="1">
    <location>
        <begin position="35"/>
        <end position="49"/>
    </location>
</feature>
<evidence type="ECO:0000313" key="2">
    <source>
        <dbReference type="EMBL" id="PUZ56773.1"/>
    </source>
</evidence>
<reference evidence="2 3" key="1">
    <citation type="submission" date="2018-04" db="EMBL/GenBank/DDBJ databases">
        <title>WGS assembly of Panicum hallii var. hallii HAL2.</title>
        <authorList>
            <person name="Lovell J."/>
            <person name="Jenkins J."/>
            <person name="Lowry D."/>
            <person name="Mamidi S."/>
            <person name="Sreedasyam A."/>
            <person name="Weng X."/>
            <person name="Barry K."/>
            <person name="Bonette J."/>
            <person name="Campitelli B."/>
            <person name="Daum C."/>
            <person name="Gordon S."/>
            <person name="Gould B."/>
            <person name="Lipzen A."/>
            <person name="MacQueen A."/>
            <person name="Palacio-Mejia J."/>
            <person name="Plott C."/>
            <person name="Shakirov E."/>
            <person name="Shu S."/>
            <person name="Yoshinaga Y."/>
            <person name="Zane M."/>
            <person name="Rokhsar D."/>
            <person name="Grimwood J."/>
            <person name="Schmutz J."/>
            <person name="Juenger T."/>
        </authorList>
    </citation>
    <scope>NUCLEOTIDE SEQUENCE [LARGE SCALE GENOMIC DNA]</scope>
    <source>
        <strain evidence="3">cv. HAL2</strain>
    </source>
</reference>
<evidence type="ECO:0000313" key="3">
    <source>
        <dbReference type="Proteomes" id="UP000244336"/>
    </source>
</evidence>
<organism evidence="2 3">
    <name type="scientific">Panicum hallii var. hallii</name>
    <dbReference type="NCBI Taxonomy" id="1504633"/>
    <lineage>
        <taxon>Eukaryota</taxon>
        <taxon>Viridiplantae</taxon>
        <taxon>Streptophyta</taxon>
        <taxon>Embryophyta</taxon>
        <taxon>Tracheophyta</taxon>
        <taxon>Spermatophyta</taxon>
        <taxon>Magnoliopsida</taxon>
        <taxon>Liliopsida</taxon>
        <taxon>Poales</taxon>
        <taxon>Poaceae</taxon>
        <taxon>PACMAD clade</taxon>
        <taxon>Panicoideae</taxon>
        <taxon>Panicodae</taxon>
        <taxon>Paniceae</taxon>
        <taxon>Panicinae</taxon>
        <taxon>Panicum</taxon>
        <taxon>Panicum sect. Panicum</taxon>
    </lineage>
</organism>